<sequence>MPCTPLVAAAATSTTTSTLRAFSRTLLSFESLILGYLLFFAVLGAAMTVALFFSLLDQCDEADEYDAACQFYEKSRSRGRGRRWIPVVVLDERALADMHSHWRSEKEKEGPEGPRH</sequence>
<feature type="transmembrane region" description="Helical" evidence="1">
    <location>
        <begin position="31"/>
        <end position="56"/>
    </location>
</feature>
<comment type="caution">
    <text evidence="2">The sequence shown here is derived from an EMBL/GenBank/DDBJ whole genome shotgun (WGS) entry which is preliminary data.</text>
</comment>
<protein>
    <submittedName>
        <fullName evidence="2">Uncharacterized protein</fullName>
    </submittedName>
</protein>
<evidence type="ECO:0000313" key="3">
    <source>
        <dbReference type="Proteomes" id="UP001221142"/>
    </source>
</evidence>
<reference evidence="2" key="1">
    <citation type="submission" date="2023-03" db="EMBL/GenBank/DDBJ databases">
        <title>Massive genome expansion in bonnet fungi (Mycena s.s.) driven by repeated elements and novel gene families across ecological guilds.</title>
        <authorList>
            <consortium name="Lawrence Berkeley National Laboratory"/>
            <person name="Harder C.B."/>
            <person name="Miyauchi S."/>
            <person name="Viragh M."/>
            <person name="Kuo A."/>
            <person name="Thoen E."/>
            <person name="Andreopoulos B."/>
            <person name="Lu D."/>
            <person name="Skrede I."/>
            <person name="Drula E."/>
            <person name="Henrissat B."/>
            <person name="Morin E."/>
            <person name="Kohler A."/>
            <person name="Barry K."/>
            <person name="LaButti K."/>
            <person name="Morin E."/>
            <person name="Salamov A."/>
            <person name="Lipzen A."/>
            <person name="Mereny Z."/>
            <person name="Hegedus B."/>
            <person name="Baldrian P."/>
            <person name="Stursova M."/>
            <person name="Weitz H."/>
            <person name="Taylor A."/>
            <person name="Grigoriev I.V."/>
            <person name="Nagy L.G."/>
            <person name="Martin F."/>
            <person name="Kauserud H."/>
        </authorList>
    </citation>
    <scope>NUCLEOTIDE SEQUENCE</scope>
    <source>
        <strain evidence="2">9284</strain>
    </source>
</reference>
<proteinExistence type="predicted"/>
<dbReference type="EMBL" id="JARKIF010000011">
    <property type="protein sequence ID" value="KAJ7627474.1"/>
    <property type="molecule type" value="Genomic_DNA"/>
</dbReference>
<keyword evidence="1" id="KW-0472">Membrane</keyword>
<dbReference type="AlphaFoldDB" id="A0AAD7BQN9"/>
<name>A0AAD7BQN9_9AGAR</name>
<evidence type="ECO:0000313" key="2">
    <source>
        <dbReference type="EMBL" id="KAJ7627474.1"/>
    </source>
</evidence>
<evidence type="ECO:0000256" key="1">
    <source>
        <dbReference type="SAM" id="Phobius"/>
    </source>
</evidence>
<keyword evidence="3" id="KW-1185">Reference proteome</keyword>
<dbReference type="Proteomes" id="UP001221142">
    <property type="component" value="Unassembled WGS sequence"/>
</dbReference>
<accession>A0AAD7BQN9</accession>
<keyword evidence="1" id="KW-1133">Transmembrane helix</keyword>
<organism evidence="2 3">
    <name type="scientific">Roridomyces roridus</name>
    <dbReference type="NCBI Taxonomy" id="1738132"/>
    <lineage>
        <taxon>Eukaryota</taxon>
        <taxon>Fungi</taxon>
        <taxon>Dikarya</taxon>
        <taxon>Basidiomycota</taxon>
        <taxon>Agaricomycotina</taxon>
        <taxon>Agaricomycetes</taxon>
        <taxon>Agaricomycetidae</taxon>
        <taxon>Agaricales</taxon>
        <taxon>Marasmiineae</taxon>
        <taxon>Mycenaceae</taxon>
        <taxon>Roridomyces</taxon>
    </lineage>
</organism>
<keyword evidence="1" id="KW-0812">Transmembrane</keyword>
<gene>
    <name evidence="2" type="ORF">FB45DRAFT_1060145</name>
</gene>